<protein>
    <recommendedName>
        <fullName evidence="1">Transposase zinc-ribbon domain-containing protein</fullName>
    </recommendedName>
</protein>
<keyword evidence="3" id="KW-1185">Reference proteome</keyword>
<proteinExistence type="predicted"/>
<feature type="domain" description="Transposase zinc-ribbon" evidence="1">
    <location>
        <begin position="13"/>
        <end position="53"/>
    </location>
</feature>
<sequence>MSLVRAGFKNDSYSYFLQLRWPEGFRCPRCGYNQAYSLRTRQLPLYQCRACRFQTSLTAGTILEGSRTSLDKWRTAIEWVSTASSINATQLKDMIQVTYKTAWRMLHKIRSAISMLDASCMQTGQVRAGMAFYGRPLFTYQQTPHEHPVWVSVSEEQTVSKQGSHDHNSRVYVKIKCVQNNELCGEKLNNQGKKRMADTHMAATANINFLSKWEFAKDPLLKQIFVDAKEWINRTFKGIGGKHLQSYWDEYCFRVNYAHNELPLNHRLACVCISRC</sequence>
<dbReference type="InterPro" id="IPR024442">
    <property type="entry name" value="Transposase_Zn_ribbon"/>
</dbReference>
<evidence type="ECO:0000259" key="1">
    <source>
        <dbReference type="Pfam" id="PF12760"/>
    </source>
</evidence>
<evidence type="ECO:0000313" key="3">
    <source>
        <dbReference type="Proteomes" id="UP000677918"/>
    </source>
</evidence>
<evidence type="ECO:0000313" key="2">
    <source>
        <dbReference type="EMBL" id="GIQ67392.1"/>
    </source>
</evidence>
<reference evidence="2" key="1">
    <citation type="submission" date="2021-04" db="EMBL/GenBank/DDBJ databases">
        <title>Draft genome sequence of Xylanibacillus composti strain K13.</title>
        <authorList>
            <person name="Uke A."/>
            <person name="Chhe C."/>
            <person name="Baramee S."/>
            <person name="Kosugi A."/>
        </authorList>
    </citation>
    <scope>NUCLEOTIDE SEQUENCE</scope>
    <source>
        <strain evidence="2">K13</strain>
    </source>
</reference>
<dbReference type="Pfam" id="PF12760">
    <property type="entry name" value="Zn_ribbon_IS1595"/>
    <property type="match status" value="1"/>
</dbReference>
<dbReference type="Proteomes" id="UP000677918">
    <property type="component" value="Unassembled WGS sequence"/>
</dbReference>
<dbReference type="RefSeq" id="WP_213409988.1">
    <property type="nucleotide sequence ID" value="NZ_BOVK01000003.1"/>
</dbReference>
<dbReference type="EMBL" id="BOVK01000003">
    <property type="protein sequence ID" value="GIQ67392.1"/>
    <property type="molecule type" value="Genomic_DNA"/>
</dbReference>
<dbReference type="AlphaFoldDB" id="A0A8J4H0X1"/>
<name>A0A8J4H0X1_9BACL</name>
<accession>A0A8J4H0X1</accession>
<comment type="caution">
    <text evidence="2">The sequence shown here is derived from an EMBL/GenBank/DDBJ whole genome shotgun (WGS) entry which is preliminary data.</text>
</comment>
<organism evidence="2 3">
    <name type="scientific">Xylanibacillus composti</name>
    <dbReference type="NCBI Taxonomy" id="1572762"/>
    <lineage>
        <taxon>Bacteria</taxon>
        <taxon>Bacillati</taxon>
        <taxon>Bacillota</taxon>
        <taxon>Bacilli</taxon>
        <taxon>Bacillales</taxon>
        <taxon>Paenibacillaceae</taxon>
        <taxon>Xylanibacillus</taxon>
    </lineage>
</organism>
<gene>
    <name evidence="2" type="ORF">XYCOK13_02160</name>
</gene>